<organism evidence="2 3">
    <name type="scientific">Plakobranchus ocellatus</name>
    <dbReference type="NCBI Taxonomy" id="259542"/>
    <lineage>
        <taxon>Eukaryota</taxon>
        <taxon>Metazoa</taxon>
        <taxon>Spiralia</taxon>
        <taxon>Lophotrochozoa</taxon>
        <taxon>Mollusca</taxon>
        <taxon>Gastropoda</taxon>
        <taxon>Heterobranchia</taxon>
        <taxon>Euthyneura</taxon>
        <taxon>Panpulmonata</taxon>
        <taxon>Sacoglossa</taxon>
        <taxon>Placobranchoidea</taxon>
        <taxon>Plakobranchidae</taxon>
        <taxon>Plakobranchus</taxon>
    </lineage>
</organism>
<dbReference type="EMBL" id="BLXT01004630">
    <property type="protein sequence ID" value="GFO15884.1"/>
    <property type="molecule type" value="Genomic_DNA"/>
</dbReference>
<accession>A0AAV4BC00</accession>
<gene>
    <name evidence="2" type="ORF">PoB_004238900</name>
</gene>
<reference evidence="2 3" key="1">
    <citation type="journal article" date="2021" name="Elife">
        <title>Chloroplast acquisition without the gene transfer in kleptoplastic sea slugs, Plakobranchus ocellatus.</title>
        <authorList>
            <person name="Maeda T."/>
            <person name="Takahashi S."/>
            <person name="Yoshida T."/>
            <person name="Shimamura S."/>
            <person name="Takaki Y."/>
            <person name="Nagai Y."/>
            <person name="Toyoda A."/>
            <person name="Suzuki Y."/>
            <person name="Arimoto A."/>
            <person name="Ishii H."/>
            <person name="Satoh N."/>
            <person name="Nishiyama T."/>
            <person name="Hasebe M."/>
            <person name="Maruyama T."/>
            <person name="Minagawa J."/>
            <person name="Obokata J."/>
            <person name="Shigenobu S."/>
        </authorList>
    </citation>
    <scope>NUCLEOTIDE SEQUENCE [LARGE SCALE GENOMIC DNA]</scope>
</reference>
<feature type="region of interest" description="Disordered" evidence="1">
    <location>
        <begin position="41"/>
        <end position="89"/>
    </location>
</feature>
<name>A0AAV4BC00_9GAST</name>
<feature type="compositionally biased region" description="Basic and acidic residues" evidence="1">
    <location>
        <begin position="59"/>
        <end position="69"/>
    </location>
</feature>
<evidence type="ECO:0000256" key="1">
    <source>
        <dbReference type="SAM" id="MobiDB-lite"/>
    </source>
</evidence>
<evidence type="ECO:0000313" key="3">
    <source>
        <dbReference type="Proteomes" id="UP000735302"/>
    </source>
</evidence>
<feature type="compositionally biased region" description="Polar residues" evidence="1">
    <location>
        <begin position="48"/>
        <end position="58"/>
    </location>
</feature>
<feature type="compositionally biased region" description="Polar residues" evidence="1">
    <location>
        <begin position="70"/>
        <end position="86"/>
    </location>
</feature>
<sequence length="130" mass="14164">MGSDPSGVVGVSFGERTIHVICEVRLSVKWTVRHDSQAFRQTDCLIPNSDSRQQSQEASPRHSVTDHISQRTQSDSEGDTPPNSAIRSVGGTVASRFALRSAGIHLSRVRAPLLAFRPDGGPESPRSPWF</sequence>
<dbReference type="Proteomes" id="UP000735302">
    <property type="component" value="Unassembled WGS sequence"/>
</dbReference>
<protein>
    <submittedName>
        <fullName evidence="2">Uncharacterized protein</fullName>
    </submittedName>
</protein>
<keyword evidence="3" id="KW-1185">Reference proteome</keyword>
<proteinExistence type="predicted"/>
<comment type="caution">
    <text evidence="2">The sequence shown here is derived from an EMBL/GenBank/DDBJ whole genome shotgun (WGS) entry which is preliminary data.</text>
</comment>
<dbReference type="AlphaFoldDB" id="A0AAV4BC00"/>
<evidence type="ECO:0000313" key="2">
    <source>
        <dbReference type="EMBL" id="GFO15884.1"/>
    </source>
</evidence>